<feature type="chain" id="PRO_5045911185" description="LPXTG-motif cell wall anchor domain-containing protein" evidence="2">
    <location>
        <begin position="30"/>
        <end position="251"/>
    </location>
</feature>
<gene>
    <name evidence="3" type="ORF">GPZ80_13300</name>
</gene>
<evidence type="ECO:0008006" key="5">
    <source>
        <dbReference type="Google" id="ProtNLM"/>
    </source>
</evidence>
<sequence>MHKHMVRRGGVVGLLAAAALLVGALPASAAPGDGSAFVVSANLTLVGGPAINVGPLAPSHTDGPTTAEVASVSIPNVLTAGVATSEAIRDDATGGVHSEASVANVALSLGGFSGSIGLVEAACDATQGGNTGSTSIVNGTFNGQSLPANPPPNTVIAVPPGPVPPPVLSITLNEQIVNGDGSLTVNAIHIRANTPIISGDVIISSATCGPAAPPIPMASGAGLWIGLGLLGAVAIPVGFSVIRKRRTLVTG</sequence>
<protein>
    <recommendedName>
        <fullName evidence="5">LPXTG-motif cell wall anchor domain-containing protein</fullName>
    </recommendedName>
</protein>
<keyword evidence="2" id="KW-0732">Signal</keyword>
<dbReference type="EMBL" id="JABVED010000006">
    <property type="protein sequence ID" value="MBC6448144.1"/>
    <property type="molecule type" value="Genomic_DNA"/>
</dbReference>
<dbReference type="NCBIfam" id="NF040603">
    <property type="entry name" value="choice_anch_P"/>
    <property type="match status" value="1"/>
</dbReference>
<proteinExistence type="predicted"/>
<evidence type="ECO:0000256" key="2">
    <source>
        <dbReference type="SAM" id="SignalP"/>
    </source>
</evidence>
<keyword evidence="1" id="KW-0472">Membrane</keyword>
<feature type="transmembrane region" description="Helical" evidence="1">
    <location>
        <begin position="221"/>
        <end position="242"/>
    </location>
</feature>
<evidence type="ECO:0000313" key="4">
    <source>
        <dbReference type="Proteomes" id="UP000734823"/>
    </source>
</evidence>
<evidence type="ECO:0000256" key="1">
    <source>
        <dbReference type="SAM" id="Phobius"/>
    </source>
</evidence>
<keyword evidence="1" id="KW-1133">Transmembrane helix</keyword>
<comment type="caution">
    <text evidence="3">The sequence shown here is derived from an EMBL/GenBank/DDBJ whole genome shotgun (WGS) entry which is preliminary data.</text>
</comment>
<feature type="signal peptide" evidence="2">
    <location>
        <begin position="1"/>
        <end position="29"/>
    </location>
</feature>
<accession>A0ABR7L6V4</accession>
<keyword evidence="4" id="KW-1185">Reference proteome</keyword>
<reference evidence="3 4" key="1">
    <citation type="submission" date="2020-06" db="EMBL/GenBank/DDBJ databases">
        <title>Actinokineospora xiongansis sp. nov., isolated from soil of Baiyangdian.</title>
        <authorList>
            <person name="Zhang X."/>
        </authorList>
    </citation>
    <scope>NUCLEOTIDE SEQUENCE [LARGE SCALE GENOMIC DNA]</scope>
    <source>
        <strain evidence="3 4">HBU206404</strain>
    </source>
</reference>
<organism evidence="3 4">
    <name type="scientific">Actinokineospora xionganensis</name>
    <dbReference type="NCBI Taxonomy" id="2684470"/>
    <lineage>
        <taxon>Bacteria</taxon>
        <taxon>Bacillati</taxon>
        <taxon>Actinomycetota</taxon>
        <taxon>Actinomycetes</taxon>
        <taxon>Pseudonocardiales</taxon>
        <taxon>Pseudonocardiaceae</taxon>
        <taxon>Actinokineospora</taxon>
    </lineage>
</organism>
<evidence type="ECO:0000313" key="3">
    <source>
        <dbReference type="EMBL" id="MBC6448144.1"/>
    </source>
</evidence>
<keyword evidence="1" id="KW-0812">Transmembrane</keyword>
<name>A0ABR7L6V4_9PSEU</name>
<dbReference type="Proteomes" id="UP000734823">
    <property type="component" value="Unassembled WGS sequence"/>
</dbReference>
<dbReference type="RefSeq" id="WP_187220632.1">
    <property type="nucleotide sequence ID" value="NZ_JABVED010000006.1"/>
</dbReference>